<evidence type="ECO:0000256" key="2">
    <source>
        <dbReference type="ARBA" id="ARBA00023125"/>
    </source>
</evidence>
<organism evidence="6 7">
    <name type="scientific">Pseudonocardia benzenivorans</name>
    <dbReference type="NCBI Taxonomy" id="228005"/>
    <lineage>
        <taxon>Bacteria</taxon>
        <taxon>Bacillati</taxon>
        <taxon>Actinomycetota</taxon>
        <taxon>Actinomycetes</taxon>
        <taxon>Pseudonocardiales</taxon>
        <taxon>Pseudonocardiaceae</taxon>
        <taxon>Pseudonocardia</taxon>
    </lineage>
</organism>
<dbReference type="Gene3D" id="1.10.357.10">
    <property type="entry name" value="Tetracycline Repressor, domain 2"/>
    <property type="match status" value="1"/>
</dbReference>
<dbReference type="RefSeq" id="WP_013677079.1">
    <property type="nucleotide sequence ID" value="NZ_BAABKS010000053.1"/>
</dbReference>
<keyword evidence="1" id="KW-0805">Transcription regulation</keyword>
<dbReference type="PANTHER" id="PTHR30055">
    <property type="entry name" value="HTH-TYPE TRANSCRIPTIONAL REGULATOR RUTR"/>
    <property type="match status" value="1"/>
</dbReference>
<protein>
    <submittedName>
        <fullName evidence="6">TetR/AcrR family transcriptional regulator</fullName>
    </submittedName>
</protein>
<accession>A0ABW3VG05</accession>
<evidence type="ECO:0000259" key="5">
    <source>
        <dbReference type="PROSITE" id="PS50977"/>
    </source>
</evidence>
<evidence type="ECO:0000256" key="1">
    <source>
        <dbReference type="ARBA" id="ARBA00023015"/>
    </source>
</evidence>
<evidence type="ECO:0000313" key="6">
    <source>
        <dbReference type="EMBL" id="MFD1233123.1"/>
    </source>
</evidence>
<evidence type="ECO:0000256" key="3">
    <source>
        <dbReference type="ARBA" id="ARBA00023163"/>
    </source>
</evidence>
<name>A0ABW3VG05_9PSEU</name>
<dbReference type="PROSITE" id="PS50977">
    <property type="entry name" value="HTH_TETR_2"/>
    <property type="match status" value="1"/>
</dbReference>
<dbReference type="InterPro" id="IPR009057">
    <property type="entry name" value="Homeodomain-like_sf"/>
</dbReference>
<dbReference type="Pfam" id="PF00440">
    <property type="entry name" value="TetR_N"/>
    <property type="match status" value="1"/>
</dbReference>
<dbReference type="Proteomes" id="UP001597182">
    <property type="component" value="Unassembled WGS sequence"/>
</dbReference>
<proteinExistence type="predicted"/>
<dbReference type="SUPFAM" id="SSF46689">
    <property type="entry name" value="Homeodomain-like"/>
    <property type="match status" value="1"/>
</dbReference>
<feature type="domain" description="HTH tetR-type" evidence="5">
    <location>
        <begin position="7"/>
        <end position="67"/>
    </location>
</feature>
<sequence length="192" mass="20615">MTDAPPLSRRDELLAAVLDHLATTGAGDLSLRAVAEAVGTSHRMLSYHFGSRDGLVLAVVQAVEAAQQQTAALLAADTGMSPADQMRALWAQVSHPALAPNVRLFFALYARGLAGEEPAARLLDGDIARWVEPSARAAHERLGATLDEARTDVRLGVAVVRGLLLDLLATGERDAVDRAFERFVRLWEDGTR</sequence>
<gene>
    <name evidence="6" type="ORF">ACFQ34_07495</name>
</gene>
<comment type="caution">
    <text evidence="6">The sequence shown here is derived from an EMBL/GenBank/DDBJ whole genome shotgun (WGS) entry which is preliminary data.</text>
</comment>
<evidence type="ECO:0000313" key="7">
    <source>
        <dbReference type="Proteomes" id="UP001597182"/>
    </source>
</evidence>
<feature type="DNA-binding region" description="H-T-H motif" evidence="4">
    <location>
        <begin position="30"/>
        <end position="49"/>
    </location>
</feature>
<evidence type="ECO:0000256" key="4">
    <source>
        <dbReference type="PROSITE-ProRule" id="PRU00335"/>
    </source>
</evidence>
<keyword evidence="2 4" id="KW-0238">DNA-binding</keyword>
<dbReference type="InterPro" id="IPR001647">
    <property type="entry name" value="HTH_TetR"/>
</dbReference>
<dbReference type="EMBL" id="JBHTMB010000050">
    <property type="protein sequence ID" value="MFD1233123.1"/>
    <property type="molecule type" value="Genomic_DNA"/>
</dbReference>
<dbReference type="PANTHER" id="PTHR30055:SF234">
    <property type="entry name" value="HTH-TYPE TRANSCRIPTIONAL REGULATOR BETI"/>
    <property type="match status" value="1"/>
</dbReference>
<reference evidence="7" key="1">
    <citation type="journal article" date="2019" name="Int. J. Syst. Evol. Microbiol.">
        <title>The Global Catalogue of Microorganisms (GCM) 10K type strain sequencing project: providing services to taxonomists for standard genome sequencing and annotation.</title>
        <authorList>
            <consortium name="The Broad Institute Genomics Platform"/>
            <consortium name="The Broad Institute Genome Sequencing Center for Infectious Disease"/>
            <person name="Wu L."/>
            <person name="Ma J."/>
        </authorList>
    </citation>
    <scope>NUCLEOTIDE SEQUENCE [LARGE SCALE GENOMIC DNA]</scope>
    <source>
        <strain evidence="7">CCUG 49018</strain>
    </source>
</reference>
<dbReference type="InterPro" id="IPR050109">
    <property type="entry name" value="HTH-type_TetR-like_transc_reg"/>
</dbReference>
<keyword evidence="7" id="KW-1185">Reference proteome</keyword>
<keyword evidence="3" id="KW-0804">Transcription</keyword>